<dbReference type="OrthoDB" id="330671at2759"/>
<protein>
    <submittedName>
        <fullName evidence="4">Aste57867_10340 protein</fullName>
    </submittedName>
</protein>
<reference evidence="4 5" key="1">
    <citation type="submission" date="2019-03" db="EMBL/GenBank/DDBJ databases">
        <authorList>
            <person name="Gaulin E."/>
            <person name="Dumas B."/>
        </authorList>
    </citation>
    <scope>NUCLEOTIDE SEQUENCE [LARGE SCALE GENOMIC DNA]</scope>
    <source>
        <strain evidence="4">CBS 568.67</strain>
    </source>
</reference>
<dbReference type="InterPro" id="IPR004821">
    <property type="entry name" value="Cyt_trans-like"/>
</dbReference>
<dbReference type="GO" id="GO:0015937">
    <property type="term" value="P:coenzyme A biosynthetic process"/>
    <property type="evidence" value="ECO:0007669"/>
    <property type="project" value="TreeGrafter"/>
</dbReference>
<name>A0A485KQM7_9STRA</name>
<dbReference type="EMBL" id="CAADRA010005220">
    <property type="protein sequence ID" value="VFT87214.1"/>
    <property type="molecule type" value="Genomic_DNA"/>
</dbReference>
<dbReference type="PANTHER" id="PTHR10695:SF46">
    <property type="entry name" value="BIFUNCTIONAL COENZYME A SYNTHASE-RELATED"/>
    <property type="match status" value="1"/>
</dbReference>
<dbReference type="GO" id="GO:0004140">
    <property type="term" value="F:dephospho-CoA kinase activity"/>
    <property type="evidence" value="ECO:0007669"/>
    <property type="project" value="TreeGrafter"/>
</dbReference>
<organism evidence="4 5">
    <name type="scientific">Aphanomyces stellatus</name>
    <dbReference type="NCBI Taxonomy" id="120398"/>
    <lineage>
        <taxon>Eukaryota</taxon>
        <taxon>Sar</taxon>
        <taxon>Stramenopiles</taxon>
        <taxon>Oomycota</taxon>
        <taxon>Saprolegniomycetes</taxon>
        <taxon>Saprolegniales</taxon>
        <taxon>Verrucalvaceae</taxon>
        <taxon>Aphanomyces</taxon>
    </lineage>
</organism>
<sequence length="344" mass="38038">MKQKLLVPWLSVTPGVVYGAAATAVFFVSIMQMRKSIAKKSSPSSSSEVPVGILYIENPHGDFLQLLRNDVLIEKVVERVSSRLYVFVDDSKSTSTSARLQFMGELNNLLWNAACCLGKVSLDMRIVSSADRTWSDVLAMPELNGVFGCDGLDVTQLNQDRADGRQIAFFPLSQYVDRCVDPRTFIYLEDSETQLGKESLVVIGGTFDHMHNGHKKLLSLGAAIAAPGMLIGVTAPHMLEKKSLGYLIECLDERKRRVRDYLATMHPHVQATIVTIDDPFGPSITSKDVTAIVVSTETQMGAVKINEIRAERGLAPLKIYVCRRTDASTLSSSFIREQLAKRLR</sequence>
<dbReference type="NCBIfam" id="NF001985">
    <property type="entry name" value="PRK00777.1"/>
    <property type="match status" value="1"/>
</dbReference>
<dbReference type="AlphaFoldDB" id="A0A485KQM7"/>
<dbReference type="EMBL" id="VJMH01005199">
    <property type="protein sequence ID" value="KAF0699067.1"/>
    <property type="molecule type" value="Genomic_DNA"/>
</dbReference>
<evidence type="ECO:0000313" key="5">
    <source>
        <dbReference type="Proteomes" id="UP000332933"/>
    </source>
</evidence>
<feature type="transmembrane region" description="Helical" evidence="1">
    <location>
        <begin position="6"/>
        <end position="30"/>
    </location>
</feature>
<feature type="transmembrane region" description="Helical" evidence="1">
    <location>
        <begin position="217"/>
        <end position="239"/>
    </location>
</feature>
<dbReference type="Pfam" id="PF01467">
    <property type="entry name" value="CTP_transf_like"/>
    <property type="match status" value="1"/>
</dbReference>
<keyword evidence="1" id="KW-0472">Membrane</keyword>
<dbReference type="PANTHER" id="PTHR10695">
    <property type="entry name" value="DEPHOSPHO-COA KINASE-RELATED"/>
    <property type="match status" value="1"/>
</dbReference>
<accession>A0A485KQM7</accession>
<evidence type="ECO:0000313" key="3">
    <source>
        <dbReference type="EMBL" id="KAF0699067.1"/>
    </source>
</evidence>
<evidence type="ECO:0000259" key="2">
    <source>
        <dbReference type="Pfam" id="PF01467"/>
    </source>
</evidence>
<evidence type="ECO:0000256" key="1">
    <source>
        <dbReference type="SAM" id="Phobius"/>
    </source>
</evidence>
<dbReference type="Proteomes" id="UP000332933">
    <property type="component" value="Unassembled WGS sequence"/>
</dbReference>
<keyword evidence="5" id="KW-1185">Reference proteome</keyword>
<proteinExistence type="predicted"/>
<dbReference type="Gene3D" id="3.40.50.620">
    <property type="entry name" value="HUPs"/>
    <property type="match status" value="1"/>
</dbReference>
<dbReference type="InterPro" id="IPR014729">
    <property type="entry name" value="Rossmann-like_a/b/a_fold"/>
</dbReference>
<gene>
    <name evidence="4" type="primary">Aste57867_10340</name>
    <name evidence="3" type="ORF">As57867_010300</name>
    <name evidence="4" type="ORF">ASTE57867_10340</name>
</gene>
<evidence type="ECO:0000313" key="4">
    <source>
        <dbReference type="EMBL" id="VFT87214.1"/>
    </source>
</evidence>
<feature type="domain" description="Cytidyltransferase-like" evidence="2">
    <location>
        <begin position="202"/>
        <end position="337"/>
    </location>
</feature>
<dbReference type="SUPFAM" id="SSF52374">
    <property type="entry name" value="Nucleotidylyl transferase"/>
    <property type="match status" value="1"/>
</dbReference>
<keyword evidence="1" id="KW-1133">Transmembrane helix</keyword>
<reference evidence="3" key="2">
    <citation type="submission" date="2019-06" db="EMBL/GenBank/DDBJ databases">
        <title>Genomics analysis of Aphanomyces spp. identifies a new class of oomycete effector associated with host adaptation.</title>
        <authorList>
            <person name="Gaulin E."/>
        </authorList>
    </citation>
    <scope>NUCLEOTIDE SEQUENCE</scope>
    <source>
        <strain evidence="3">CBS 578.67</strain>
    </source>
</reference>
<keyword evidence="1" id="KW-0812">Transmembrane</keyword>